<dbReference type="InterPro" id="IPR036388">
    <property type="entry name" value="WH-like_DNA-bd_sf"/>
</dbReference>
<evidence type="ECO:0000259" key="7">
    <source>
        <dbReference type="Pfam" id="PF08281"/>
    </source>
</evidence>
<dbReference type="InterPro" id="IPR014284">
    <property type="entry name" value="RNA_pol_sigma-70_dom"/>
</dbReference>
<gene>
    <name evidence="8" type="ORF">SAMN06264365_1289</name>
</gene>
<keyword evidence="9" id="KW-1185">Reference proteome</keyword>
<dbReference type="Proteomes" id="UP000198415">
    <property type="component" value="Unassembled WGS sequence"/>
</dbReference>
<dbReference type="InterPro" id="IPR013325">
    <property type="entry name" value="RNA_pol_sigma_r2"/>
</dbReference>
<dbReference type="SUPFAM" id="SSF88946">
    <property type="entry name" value="Sigma2 domain of RNA polymerase sigma factors"/>
    <property type="match status" value="1"/>
</dbReference>
<dbReference type="Pfam" id="PF04542">
    <property type="entry name" value="Sigma70_r2"/>
    <property type="match status" value="1"/>
</dbReference>
<evidence type="ECO:0000313" key="8">
    <source>
        <dbReference type="EMBL" id="SNS90231.1"/>
    </source>
</evidence>
<proteinExistence type="inferred from homology"/>
<sequence length="179" mass="20411">MVPTTIEDPADDPVPDRLAPRLCYEDFVRRNGNRIFEYGRWIADVPQQGEDAVQEALVKAYTVWPRVSVMEDPVSWVFRVTENNLHRMRRADQRLPTVPLDSGRKAVPDPSDQVAATLDFEEAISRLPPLQRRIMVLSWKSDMEDAAIAATLNMKVSTVRTNLARARARLGVLRKDDSR</sequence>
<evidence type="ECO:0000256" key="3">
    <source>
        <dbReference type="ARBA" id="ARBA00023082"/>
    </source>
</evidence>
<accession>A0A239I9P3</accession>
<dbReference type="PANTHER" id="PTHR43133:SF8">
    <property type="entry name" value="RNA POLYMERASE SIGMA FACTOR HI_1459-RELATED"/>
    <property type="match status" value="1"/>
</dbReference>
<reference evidence="8 9" key="1">
    <citation type="submission" date="2017-06" db="EMBL/GenBank/DDBJ databases">
        <authorList>
            <person name="Kim H.J."/>
            <person name="Triplett B.A."/>
        </authorList>
    </citation>
    <scope>NUCLEOTIDE SEQUENCE [LARGE SCALE GENOMIC DNA]</scope>
    <source>
        <strain evidence="8 9">DSM 43151</strain>
    </source>
</reference>
<comment type="similarity">
    <text evidence="1">Belongs to the sigma-70 factor family. ECF subfamily.</text>
</comment>
<name>A0A239I9P3_9ACTN</name>
<dbReference type="Gene3D" id="1.10.10.10">
    <property type="entry name" value="Winged helix-like DNA-binding domain superfamily/Winged helix DNA-binding domain"/>
    <property type="match status" value="1"/>
</dbReference>
<feature type="domain" description="RNA polymerase sigma factor 70 region 4 type 2" evidence="7">
    <location>
        <begin position="119"/>
        <end position="170"/>
    </location>
</feature>
<dbReference type="InterPro" id="IPR013324">
    <property type="entry name" value="RNA_pol_sigma_r3/r4-like"/>
</dbReference>
<keyword evidence="2" id="KW-0805">Transcription regulation</keyword>
<dbReference type="InterPro" id="IPR039425">
    <property type="entry name" value="RNA_pol_sigma-70-like"/>
</dbReference>
<dbReference type="InterPro" id="IPR007627">
    <property type="entry name" value="RNA_pol_sigma70_r2"/>
</dbReference>
<dbReference type="EMBL" id="FZNR01000028">
    <property type="protein sequence ID" value="SNS90231.1"/>
    <property type="molecule type" value="Genomic_DNA"/>
</dbReference>
<dbReference type="Gene3D" id="1.10.1740.10">
    <property type="match status" value="1"/>
</dbReference>
<keyword evidence="3" id="KW-0731">Sigma factor</keyword>
<feature type="domain" description="RNA polymerase sigma-70 region 2" evidence="6">
    <location>
        <begin position="27"/>
        <end position="94"/>
    </location>
</feature>
<dbReference type="NCBIfam" id="TIGR02937">
    <property type="entry name" value="sigma70-ECF"/>
    <property type="match status" value="1"/>
</dbReference>
<protein>
    <submittedName>
        <fullName evidence="8">RNA polymerase sigma-70 factor, ECF subfamily</fullName>
    </submittedName>
</protein>
<evidence type="ECO:0000256" key="1">
    <source>
        <dbReference type="ARBA" id="ARBA00010641"/>
    </source>
</evidence>
<dbReference type="InterPro" id="IPR013249">
    <property type="entry name" value="RNA_pol_sigma70_r4_t2"/>
</dbReference>
<dbReference type="SUPFAM" id="SSF88659">
    <property type="entry name" value="Sigma3 and sigma4 domains of RNA polymerase sigma factors"/>
    <property type="match status" value="1"/>
</dbReference>
<evidence type="ECO:0000256" key="4">
    <source>
        <dbReference type="ARBA" id="ARBA00023125"/>
    </source>
</evidence>
<dbReference type="GO" id="GO:0006352">
    <property type="term" value="P:DNA-templated transcription initiation"/>
    <property type="evidence" value="ECO:0007669"/>
    <property type="project" value="InterPro"/>
</dbReference>
<evidence type="ECO:0000256" key="5">
    <source>
        <dbReference type="ARBA" id="ARBA00023163"/>
    </source>
</evidence>
<dbReference type="PANTHER" id="PTHR43133">
    <property type="entry name" value="RNA POLYMERASE ECF-TYPE SIGMA FACTO"/>
    <property type="match status" value="1"/>
</dbReference>
<dbReference type="AlphaFoldDB" id="A0A239I9P3"/>
<evidence type="ECO:0000259" key="6">
    <source>
        <dbReference type="Pfam" id="PF04542"/>
    </source>
</evidence>
<dbReference type="GO" id="GO:0003677">
    <property type="term" value="F:DNA binding"/>
    <property type="evidence" value="ECO:0007669"/>
    <property type="project" value="UniProtKB-KW"/>
</dbReference>
<evidence type="ECO:0000313" key="9">
    <source>
        <dbReference type="Proteomes" id="UP000198415"/>
    </source>
</evidence>
<organism evidence="8 9">
    <name type="scientific">Actinoplanes regularis</name>
    <dbReference type="NCBI Taxonomy" id="52697"/>
    <lineage>
        <taxon>Bacteria</taxon>
        <taxon>Bacillati</taxon>
        <taxon>Actinomycetota</taxon>
        <taxon>Actinomycetes</taxon>
        <taxon>Micromonosporales</taxon>
        <taxon>Micromonosporaceae</taxon>
        <taxon>Actinoplanes</taxon>
    </lineage>
</organism>
<keyword evidence="4" id="KW-0238">DNA-binding</keyword>
<dbReference type="Pfam" id="PF08281">
    <property type="entry name" value="Sigma70_r4_2"/>
    <property type="match status" value="1"/>
</dbReference>
<evidence type="ECO:0000256" key="2">
    <source>
        <dbReference type="ARBA" id="ARBA00023015"/>
    </source>
</evidence>
<keyword evidence="5" id="KW-0804">Transcription</keyword>
<dbReference type="GO" id="GO:0016987">
    <property type="term" value="F:sigma factor activity"/>
    <property type="evidence" value="ECO:0007669"/>
    <property type="project" value="UniProtKB-KW"/>
</dbReference>